<accession>G6EHM8</accession>
<dbReference type="RefSeq" id="WP_007014757.1">
    <property type="nucleotide sequence ID" value="NZ_AGFM01000061.1"/>
</dbReference>
<dbReference type="OrthoDB" id="7618855at2"/>
<comment type="caution">
    <text evidence="2">The sequence shown here is derived from an EMBL/GenBank/DDBJ whole genome shotgun (WGS) entry which is preliminary data.</text>
</comment>
<dbReference type="AlphaFoldDB" id="G6EHM8"/>
<dbReference type="Proteomes" id="UP000004030">
    <property type="component" value="Unassembled WGS sequence"/>
</dbReference>
<dbReference type="eggNOG" id="COG5472">
    <property type="taxonomic scope" value="Bacteria"/>
</dbReference>
<keyword evidence="1" id="KW-1133">Transmembrane helix</keyword>
<evidence type="ECO:0000313" key="3">
    <source>
        <dbReference type="Proteomes" id="UP000004030"/>
    </source>
</evidence>
<protein>
    <recommendedName>
        <fullName evidence="4">Small integral membrane protein</fullName>
    </recommendedName>
</protein>
<sequence>MIDRLLKALFALILGAMALLYVVHNIANIEAAQAFFTYVTSHADQKAYPVTLLPVPPPALVVVAMIVVFALEAAAGVLLLWAGAQMIAGRKDATAFAGGVRIAKIGIACAVANWWGLFQALAGAGYQMWQIEAGRDPFYSSWIFGASYVLLLIVLNQRGEEATSAP</sequence>
<name>G6EHM8_9SPHN</name>
<keyword evidence="1" id="KW-0472">Membrane</keyword>
<organism evidence="2 3">
    <name type="scientific">Novosphingobium pentaromativorans US6-1</name>
    <dbReference type="NCBI Taxonomy" id="1088721"/>
    <lineage>
        <taxon>Bacteria</taxon>
        <taxon>Pseudomonadati</taxon>
        <taxon>Pseudomonadota</taxon>
        <taxon>Alphaproteobacteria</taxon>
        <taxon>Sphingomonadales</taxon>
        <taxon>Sphingomonadaceae</taxon>
        <taxon>Novosphingobium</taxon>
    </lineage>
</organism>
<keyword evidence="1" id="KW-0812">Transmembrane</keyword>
<evidence type="ECO:0008006" key="4">
    <source>
        <dbReference type="Google" id="ProtNLM"/>
    </source>
</evidence>
<proteinExistence type="predicted"/>
<dbReference type="KEGG" id="npn:JI59_01210"/>
<dbReference type="PATRIC" id="fig|1088721.3.peg.3789"/>
<evidence type="ECO:0000313" key="2">
    <source>
        <dbReference type="EMBL" id="EHJ59188.1"/>
    </source>
</evidence>
<reference evidence="2 3" key="1">
    <citation type="journal article" date="2012" name="J. Bacteriol.">
        <title>Genome sequence of benzo(a)pyrene-degrading bacterium Novosphingobium pentaromativorans US6-1.</title>
        <authorList>
            <person name="Luo Y.R."/>
            <person name="Kang S.G."/>
            <person name="Kim S.J."/>
            <person name="Kim M.R."/>
            <person name="Li N."/>
            <person name="Lee J.H."/>
            <person name="Kwon K.K."/>
        </authorList>
    </citation>
    <scope>NUCLEOTIDE SEQUENCE [LARGE SCALE GENOMIC DNA]</scope>
    <source>
        <strain evidence="2 3">US6-1</strain>
    </source>
</reference>
<evidence type="ECO:0000256" key="1">
    <source>
        <dbReference type="SAM" id="Phobius"/>
    </source>
</evidence>
<dbReference type="EMBL" id="AGFM01000061">
    <property type="protein sequence ID" value="EHJ59188.1"/>
    <property type="molecule type" value="Genomic_DNA"/>
</dbReference>
<dbReference type="Pfam" id="PF09933">
    <property type="entry name" value="DUF2165"/>
    <property type="match status" value="1"/>
</dbReference>
<feature type="transmembrane region" description="Helical" evidence="1">
    <location>
        <begin position="55"/>
        <end position="81"/>
    </location>
</feature>
<dbReference type="InterPro" id="IPR018681">
    <property type="entry name" value="DUF2165_transmembrane"/>
</dbReference>
<feature type="transmembrane region" description="Helical" evidence="1">
    <location>
        <begin position="138"/>
        <end position="155"/>
    </location>
</feature>
<feature type="transmembrane region" description="Helical" evidence="1">
    <location>
        <begin position="102"/>
        <end position="126"/>
    </location>
</feature>
<keyword evidence="3" id="KW-1185">Reference proteome</keyword>
<gene>
    <name evidence="2" type="ORF">NSU_3849</name>
</gene>